<feature type="region of interest" description="Disordered" evidence="1">
    <location>
        <begin position="1309"/>
        <end position="1335"/>
    </location>
</feature>
<evidence type="ECO:0000313" key="3">
    <source>
        <dbReference type="EMBL" id="CAE8607854.1"/>
    </source>
</evidence>
<gene>
    <name evidence="3" type="ORF">PGLA1383_LOCUS25759</name>
</gene>
<dbReference type="InterPro" id="IPR002156">
    <property type="entry name" value="RNaseH_domain"/>
</dbReference>
<feature type="compositionally biased region" description="Low complexity" evidence="1">
    <location>
        <begin position="1322"/>
        <end position="1335"/>
    </location>
</feature>
<comment type="caution">
    <text evidence="3">The sequence shown here is derived from an EMBL/GenBank/DDBJ whole genome shotgun (WGS) entry which is preliminary data.</text>
</comment>
<dbReference type="InterPro" id="IPR036397">
    <property type="entry name" value="RNaseH_sf"/>
</dbReference>
<evidence type="ECO:0000259" key="2">
    <source>
        <dbReference type="PROSITE" id="PS50879"/>
    </source>
</evidence>
<evidence type="ECO:0000256" key="1">
    <source>
        <dbReference type="SAM" id="MobiDB-lite"/>
    </source>
</evidence>
<dbReference type="InterPro" id="IPR036691">
    <property type="entry name" value="Endo/exonu/phosph_ase_sf"/>
</dbReference>
<reference evidence="3" key="1">
    <citation type="submission" date="2021-02" db="EMBL/GenBank/DDBJ databases">
        <authorList>
            <person name="Dougan E. K."/>
            <person name="Rhodes N."/>
            <person name="Thang M."/>
            <person name="Chan C."/>
        </authorList>
    </citation>
    <scope>NUCLEOTIDE SEQUENCE</scope>
</reference>
<dbReference type="SUPFAM" id="SSF53098">
    <property type="entry name" value="Ribonuclease H-like"/>
    <property type="match status" value="1"/>
</dbReference>
<dbReference type="Pfam" id="PF00075">
    <property type="entry name" value="RNase_H"/>
    <property type="match status" value="1"/>
</dbReference>
<dbReference type="Proteomes" id="UP000654075">
    <property type="component" value="Unassembled WGS sequence"/>
</dbReference>
<feature type="domain" description="RNase H type-1" evidence="2">
    <location>
        <begin position="1115"/>
        <end position="1266"/>
    </location>
</feature>
<dbReference type="Gene3D" id="3.60.10.10">
    <property type="entry name" value="Endonuclease/exonuclease/phosphatase"/>
    <property type="match status" value="1"/>
</dbReference>
<protein>
    <recommendedName>
        <fullName evidence="2">RNase H type-1 domain-containing protein</fullName>
    </recommendedName>
</protein>
<feature type="region of interest" description="Disordered" evidence="1">
    <location>
        <begin position="1525"/>
        <end position="1565"/>
    </location>
</feature>
<evidence type="ECO:0000313" key="4">
    <source>
        <dbReference type="Proteomes" id="UP000654075"/>
    </source>
</evidence>
<dbReference type="GO" id="GO:0003676">
    <property type="term" value="F:nucleic acid binding"/>
    <property type="evidence" value="ECO:0007669"/>
    <property type="project" value="InterPro"/>
</dbReference>
<sequence length="1565" mass="174065">MDYEPLGYLAPWLLVDFDVTLGFPGEGPPRMKIVGKQRPPGAYASDLEFDETCSLPIFSCNVTSLETHFNEIPWNDAAVYCIQEVGADARRLHQLIHKLRDAGLEVVWGAPVTLTTCNGVHGVQTRAGRGGVGIMSRCGPLKAHMPPPELQMLAKAYLDGRFVHASLAYGSGERRLNVLCYYGVSGSNGCNRLCQENESILLELIAYVASLTNAPLILAMDGNIELANSPVLTTALRENIVVDAAQIQQGLTGGSLTDTYCLQSSSSVVWGDKSTSRIDYVFLNPQARLAFKSCVTDPDTRFAQHVPINVKLALPYFSSESVTKLCYEPVIDFKACAKLPDDDAEDLANGVIQPERANLQAAVTSGDVNEVWRIFNVVAVSYLSALLPDDHVQKHRMPARGARPKFRVKPALDAPHIGDFSDDARAELRKLIRQTRELELKLRRWPNELEPNRARAHDQLCRLRSSMDMAFAGDWSKPFPVTSVDAVELLTFLINLAEKESRERMKYRIAKWTCRLRAKVSEAIRWMRNGAQQFQLIVTRADGTLESNPERVHKFVLDAWGEFLFAESPDVPAFLCEYSAEITALRQQLQLGQVTGDDIYSWVKARPARKLGGGDSWRTPEAKLPPPAIWAIASNVIFLVENRACAWPEPLGFAPTSLIHKDGPGPLQKRPIAILPILYAAYTAIRYRQTAEWQRAVLPVELYGGRAGLSTASAELPAAFELQLRKMLLANAPRHQLHEICINEDRKKCFDLFKADLSVEVMRALGMFVPACGAIKQFYRQHERCFKIAGAVGPRFHTTSLVQGCAMSLLQKVDKGLGFTVNYGLNQQRSLQNKRVDDAEKDVCRALRLPHDKTLRIHVVEAACVTQITYGTCMVLPADRNLFKLRTAILKCIFSMKRALREPRITMALLYKTHRVDPKSAVVYSCIAQIRAFLRRNEPQKAIAMNIWRELHENFVTGPMAAIKECFEYLGWSCSPDFPWSVVRTDDGESPVNSIHFGLTLKLYAGGSISPKRRGDISTVVAGSIRTGDRLRAANLVESCTCIGCELTRETPLHCMTCCPAWDDIRAALPVACSENEPWFQCCAIDVESDWIRAERLKLANLAERPLPLYVHDAGPDLPVAYTDGSCRRQAVPELRRAGYGFYIANTQQLEHWSALAGLDQTSIRAETRAVLSLLQTMLCPVSIFCDCRAVVVMFRLLLDGAVVSNRWANEDLWAEIALLLSTVCVQSCIRKVRARTTLAPDADERTRTLFHGNRKADALACAGADDHDLTDTQAEVFLKRYGDVLTRQVQLSEIIKCRWHKIKSSGQGNLYGDGDDDGNEDANAADPRAPAAPSNDVVQVPFDPVLLVQTCVIQVQGDEAVPLIPIAVSLEDELAMQCATWRFKLSVLPACGLYFAELRWATGLGRVSYLELLLDLIFHTGTFPLYRIQKDASVKGLLQTFLSTAHFAEQAPSTSAAEVFRAQEEGQYDPADFKAASQQADLHSQQVSGSFTPMQVRNLLWMPQVELADQIPWQQTSYHGTWHETTISHGLNPPPEQDRSRTQLSLPAGEDRSRRQLSLPGGVT</sequence>
<accession>A0A813F0V6</accession>
<keyword evidence="4" id="KW-1185">Reference proteome</keyword>
<name>A0A813F0V6_POLGL</name>
<proteinExistence type="predicted"/>
<dbReference type="PROSITE" id="PS50879">
    <property type="entry name" value="RNASE_H_1"/>
    <property type="match status" value="1"/>
</dbReference>
<dbReference type="SUPFAM" id="SSF56219">
    <property type="entry name" value="DNase I-like"/>
    <property type="match status" value="1"/>
</dbReference>
<dbReference type="OrthoDB" id="407198at2759"/>
<dbReference type="GO" id="GO:0004523">
    <property type="term" value="F:RNA-DNA hybrid ribonuclease activity"/>
    <property type="evidence" value="ECO:0007669"/>
    <property type="project" value="InterPro"/>
</dbReference>
<dbReference type="InterPro" id="IPR012337">
    <property type="entry name" value="RNaseH-like_sf"/>
</dbReference>
<dbReference type="Gene3D" id="3.30.420.10">
    <property type="entry name" value="Ribonuclease H-like superfamily/Ribonuclease H"/>
    <property type="match status" value="1"/>
</dbReference>
<organism evidence="3 4">
    <name type="scientific">Polarella glacialis</name>
    <name type="common">Dinoflagellate</name>
    <dbReference type="NCBI Taxonomy" id="89957"/>
    <lineage>
        <taxon>Eukaryota</taxon>
        <taxon>Sar</taxon>
        <taxon>Alveolata</taxon>
        <taxon>Dinophyceae</taxon>
        <taxon>Suessiales</taxon>
        <taxon>Suessiaceae</taxon>
        <taxon>Polarella</taxon>
    </lineage>
</organism>
<dbReference type="EMBL" id="CAJNNV010022163">
    <property type="protein sequence ID" value="CAE8607854.1"/>
    <property type="molecule type" value="Genomic_DNA"/>
</dbReference>